<name>A0A2B7I110_CUTAC</name>
<dbReference type="Proteomes" id="UP000226191">
    <property type="component" value="Unassembled WGS sequence"/>
</dbReference>
<gene>
    <name evidence="3" type="ORF">B1B09_04810</name>
</gene>
<reference evidence="3 4" key="1">
    <citation type="submission" date="2017-02" db="EMBL/GenBank/DDBJ databases">
        <title>Prevalence of linear plasmids in Cutibacterium acnes isolates obtained from cancerous prostatic tissue.</title>
        <authorList>
            <person name="Davidsson S."/>
            <person name="Bruggemann H."/>
        </authorList>
    </citation>
    <scope>NUCLEOTIDE SEQUENCE [LARGE SCALE GENOMIC DNA]</scope>
    <source>
        <strain evidence="3 4">11-78</strain>
    </source>
</reference>
<comment type="caution">
    <text evidence="3">The sequence shown here is derived from an EMBL/GenBank/DDBJ whole genome shotgun (WGS) entry which is preliminary data.</text>
</comment>
<dbReference type="RefSeq" id="WP_002515053.1">
    <property type="nucleotide sequence ID" value="NZ_AP019664.1"/>
</dbReference>
<protein>
    <submittedName>
        <fullName evidence="3">Uncharacterized protein</fullName>
    </submittedName>
</protein>
<organism evidence="3 4">
    <name type="scientific">Cutibacterium acnes</name>
    <name type="common">Propionibacterium acnes</name>
    <dbReference type="NCBI Taxonomy" id="1747"/>
    <lineage>
        <taxon>Bacteria</taxon>
        <taxon>Bacillati</taxon>
        <taxon>Actinomycetota</taxon>
        <taxon>Actinomycetes</taxon>
        <taxon>Propionibacteriales</taxon>
        <taxon>Propionibacteriaceae</taxon>
        <taxon>Cutibacterium</taxon>
    </lineage>
</organism>
<feature type="transmembrane region" description="Helical" evidence="2">
    <location>
        <begin position="12"/>
        <end position="37"/>
    </location>
</feature>
<sequence length="238" mass="26116">MKGRANRTRLAVVGIIGLVVVAWFMLVRFNVVSSWGWRQPKPDAPIVDVPKAWRTDYASWALLIVGILVAVIGLVWLLRQFSSSNRAHTYGMSHEADHGSTVLSTDALGRAVEEQIEEFPGVSSASVRFFGARVAPEMMVQIDIDDRADVRKLVDRLESEVARDVEATLDAKLVRFGTKLRTGAHVTGMGVSHVGVTEVPNIDDSGDSLPANPMPKSTFLQEKSDRAKPRTREGKVLA</sequence>
<keyword evidence="2" id="KW-1133">Transmembrane helix</keyword>
<dbReference type="AlphaFoldDB" id="A0A2B7I110"/>
<evidence type="ECO:0000313" key="3">
    <source>
        <dbReference type="EMBL" id="PGF34942.1"/>
    </source>
</evidence>
<feature type="compositionally biased region" description="Basic and acidic residues" evidence="1">
    <location>
        <begin position="222"/>
        <end position="238"/>
    </location>
</feature>
<keyword evidence="2" id="KW-0472">Membrane</keyword>
<keyword evidence="2" id="KW-0812">Transmembrane</keyword>
<evidence type="ECO:0000313" key="4">
    <source>
        <dbReference type="Proteomes" id="UP000226191"/>
    </source>
</evidence>
<feature type="transmembrane region" description="Helical" evidence="2">
    <location>
        <begin position="57"/>
        <end position="78"/>
    </location>
</feature>
<dbReference type="OrthoDB" id="3711977at2"/>
<evidence type="ECO:0000256" key="2">
    <source>
        <dbReference type="SAM" id="Phobius"/>
    </source>
</evidence>
<feature type="region of interest" description="Disordered" evidence="1">
    <location>
        <begin position="197"/>
        <end position="238"/>
    </location>
</feature>
<proteinExistence type="predicted"/>
<dbReference type="GeneID" id="92856364"/>
<dbReference type="NCBIfam" id="NF033218">
    <property type="entry name" value="anchor_AmaP"/>
    <property type="match status" value="1"/>
</dbReference>
<evidence type="ECO:0000256" key="1">
    <source>
        <dbReference type="SAM" id="MobiDB-lite"/>
    </source>
</evidence>
<dbReference type="EMBL" id="MVCE01000002">
    <property type="protein sequence ID" value="PGF34942.1"/>
    <property type="molecule type" value="Genomic_DNA"/>
</dbReference>
<accession>A0A2B7I110</accession>